<evidence type="ECO:0000313" key="2">
    <source>
        <dbReference type="Proteomes" id="UP000216195"/>
    </source>
</evidence>
<proteinExistence type="predicted"/>
<dbReference type="EMBL" id="NCWU01000010">
    <property type="protein sequence ID" value="PAK85187.1"/>
    <property type="molecule type" value="Genomic_DNA"/>
</dbReference>
<name>A0AAE5KMX8_9MICC</name>
<organism evidence="1 2">
    <name type="scientific">Rothia dentocariosa</name>
    <dbReference type="NCBI Taxonomy" id="2047"/>
    <lineage>
        <taxon>Bacteria</taxon>
        <taxon>Bacillati</taxon>
        <taxon>Actinomycetota</taxon>
        <taxon>Actinomycetes</taxon>
        <taxon>Micrococcales</taxon>
        <taxon>Micrococcaceae</taxon>
        <taxon>Rothia</taxon>
    </lineage>
</organism>
<evidence type="ECO:0000313" key="1">
    <source>
        <dbReference type="EMBL" id="PAK85187.1"/>
    </source>
</evidence>
<protein>
    <submittedName>
        <fullName evidence="1">Uncharacterized protein</fullName>
    </submittedName>
</protein>
<dbReference type="RefSeq" id="WP_095343746.1">
    <property type="nucleotide sequence ID" value="NZ_NCWU01000010.1"/>
</dbReference>
<dbReference type="AlphaFoldDB" id="A0AAE5KMX8"/>
<reference evidence="1 2" key="1">
    <citation type="submission" date="2017-04" db="EMBL/GenBank/DDBJ databases">
        <title>Kefir bacterial isolates.</title>
        <authorList>
            <person name="Kim Y."/>
            <person name="Blasche S."/>
            <person name="Patil K.R."/>
        </authorList>
    </citation>
    <scope>NUCLEOTIDE SEQUENCE [LARGE SCALE GENOMIC DNA]</scope>
    <source>
        <strain evidence="1 2">OG2-1</strain>
    </source>
</reference>
<sequence length="74" mass="8132">MVRAEPIGVVVRLPSRLRRLGGKKKAELIGFIREHLSPTQLEGAIHVCFYKPTATGRALLNAHPDVVAKHPKKG</sequence>
<accession>A0AAE5KMX8</accession>
<dbReference type="Proteomes" id="UP000216195">
    <property type="component" value="Unassembled WGS sequence"/>
</dbReference>
<comment type="caution">
    <text evidence="1">The sequence shown here is derived from an EMBL/GenBank/DDBJ whole genome shotgun (WGS) entry which is preliminary data.</text>
</comment>
<gene>
    <name evidence="1" type="ORF">B8W87_08020</name>
</gene>